<dbReference type="AlphaFoldDB" id="A0A5Q2RKE9"/>
<reference evidence="2 3" key="1">
    <citation type="submission" date="2019-11" db="EMBL/GenBank/DDBJ databases">
        <authorList>
            <person name="He Y."/>
        </authorList>
    </citation>
    <scope>NUCLEOTIDE SEQUENCE [LARGE SCALE GENOMIC DNA]</scope>
    <source>
        <strain evidence="2 3">SCSIO 58843</strain>
    </source>
</reference>
<feature type="region of interest" description="Disordered" evidence="1">
    <location>
        <begin position="56"/>
        <end position="84"/>
    </location>
</feature>
<name>A0A5Q2RKE9_9ACTN</name>
<sequence length="84" mass="9119">MITYTVFDPDDGSGITYRWYGGDDTSVYVHNHGAEVDAFVLAEDVVPSPDSVAAAVATHHADHRSYPEEPDDSPVDLGLDLQID</sequence>
<dbReference type="Proteomes" id="UP000334019">
    <property type="component" value="Chromosome"/>
</dbReference>
<proteinExistence type="predicted"/>
<gene>
    <name evidence="2" type="ORF">GH723_07990</name>
</gene>
<keyword evidence="3" id="KW-1185">Reference proteome</keyword>
<protein>
    <submittedName>
        <fullName evidence="2">Uncharacterized protein</fullName>
    </submittedName>
</protein>
<evidence type="ECO:0000313" key="3">
    <source>
        <dbReference type="Proteomes" id="UP000334019"/>
    </source>
</evidence>
<evidence type="ECO:0000313" key="2">
    <source>
        <dbReference type="EMBL" id="QGG95051.1"/>
    </source>
</evidence>
<evidence type="ECO:0000256" key="1">
    <source>
        <dbReference type="SAM" id="MobiDB-lite"/>
    </source>
</evidence>
<organism evidence="2 3">
    <name type="scientific">Actinomarinicola tropica</name>
    <dbReference type="NCBI Taxonomy" id="2789776"/>
    <lineage>
        <taxon>Bacteria</taxon>
        <taxon>Bacillati</taxon>
        <taxon>Actinomycetota</taxon>
        <taxon>Acidimicrobiia</taxon>
        <taxon>Acidimicrobiales</taxon>
        <taxon>Iamiaceae</taxon>
        <taxon>Actinomarinicola</taxon>
    </lineage>
</organism>
<accession>A0A5Q2RKE9</accession>
<dbReference type="KEGG" id="atq:GH723_07990"/>
<dbReference type="EMBL" id="CP045851">
    <property type="protein sequence ID" value="QGG95051.1"/>
    <property type="molecule type" value="Genomic_DNA"/>
</dbReference>
<dbReference type="RefSeq" id="WP_153759159.1">
    <property type="nucleotide sequence ID" value="NZ_CP045851.1"/>
</dbReference>